<dbReference type="InterPro" id="IPR036865">
    <property type="entry name" value="CRAL-TRIO_dom_sf"/>
</dbReference>
<dbReference type="SMART" id="SM00516">
    <property type="entry name" value="SEC14"/>
    <property type="match status" value="1"/>
</dbReference>
<evidence type="ECO:0000313" key="3">
    <source>
        <dbReference type="EMBL" id="KAL3700467.1"/>
    </source>
</evidence>
<dbReference type="SMART" id="SM01100">
    <property type="entry name" value="CRAL_TRIO_N"/>
    <property type="match status" value="1"/>
</dbReference>
<name>A0ABD3IDY3_9MARC</name>
<protein>
    <recommendedName>
        <fullName evidence="2">CRAL-TRIO domain-containing protein</fullName>
    </recommendedName>
</protein>
<keyword evidence="4" id="KW-1185">Reference proteome</keyword>
<evidence type="ECO:0000313" key="4">
    <source>
        <dbReference type="Proteomes" id="UP001633002"/>
    </source>
</evidence>
<dbReference type="AlphaFoldDB" id="A0ABD3IDY3"/>
<dbReference type="SUPFAM" id="SSF46938">
    <property type="entry name" value="CRAL/TRIO N-terminal domain"/>
    <property type="match status" value="1"/>
</dbReference>
<evidence type="ECO:0000256" key="1">
    <source>
        <dbReference type="SAM" id="MobiDB-lite"/>
    </source>
</evidence>
<reference evidence="3 4" key="1">
    <citation type="submission" date="2024-09" db="EMBL/GenBank/DDBJ databases">
        <title>Chromosome-scale assembly of Riccia sorocarpa.</title>
        <authorList>
            <person name="Paukszto L."/>
        </authorList>
    </citation>
    <scope>NUCLEOTIDE SEQUENCE [LARGE SCALE GENOMIC DNA]</scope>
    <source>
        <strain evidence="3">LP-2024</strain>
        <tissue evidence="3">Aerial parts of the thallus</tissue>
    </source>
</reference>
<dbReference type="PANTHER" id="PTHR45824:SF6">
    <property type="entry name" value="F16L1.9 PROTEIN"/>
    <property type="match status" value="1"/>
</dbReference>
<dbReference type="Pfam" id="PF03765">
    <property type="entry name" value="CRAL_TRIO_N"/>
    <property type="match status" value="1"/>
</dbReference>
<dbReference type="InterPro" id="IPR011074">
    <property type="entry name" value="CRAL/TRIO_N_dom"/>
</dbReference>
<accession>A0ABD3IDY3</accession>
<dbReference type="Pfam" id="PF00650">
    <property type="entry name" value="CRAL_TRIO"/>
    <property type="match status" value="1"/>
</dbReference>
<evidence type="ECO:0000259" key="2">
    <source>
        <dbReference type="PROSITE" id="PS50191"/>
    </source>
</evidence>
<dbReference type="PROSITE" id="PS50191">
    <property type="entry name" value="CRAL_TRIO"/>
    <property type="match status" value="1"/>
</dbReference>
<dbReference type="PANTHER" id="PTHR45824">
    <property type="entry name" value="GH16843P"/>
    <property type="match status" value="1"/>
</dbReference>
<proteinExistence type="predicted"/>
<feature type="region of interest" description="Disordered" evidence="1">
    <location>
        <begin position="1"/>
        <end position="20"/>
    </location>
</feature>
<dbReference type="Proteomes" id="UP001633002">
    <property type="component" value="Unassembled WGS sequence"/>
</dbReference>
<feature type="domain" description="CRAL-TRIO" evidence="2">
    <location>
        <begin position="82"/>
        <end position="245"/>
    </location>
</feature>
<dbReference type="Gene3D" id="3.40.525.10">
    <property type="entry name" value="CRAL-TRIO lipid binding domain"/>
    <property type="match status" value="1"/>
</dbReference>
<comment type="caution">
    <text evidence="3">The sequence shown here is derived from an EMBL/GenBank/DDBJ whole genome shotgun (WGS) entry which is preliminary data.</text>
</comment>
<sequence length="273" mass="31618">MFSSKNCAKGHHKPKTPAEEQAKVKELRTVLGPLSGRSLIFCTDDCLARYLRARDWNVEKAEKMLKEALKWRASYKPEDIRWDDIRKEAATGKMYKLDLRDKVGRPVIGVRFANQTTDDMKGHIKHLVYTMENAIINFLPGQEQTVWLVDLKGWSIGKLGVFEAKDTIYIVQTMYPERLGHCFLLDPPRVFEPFFNLIKRFLEPATANKLHFVYTNRPESFNALEELLDMDKLVSEFGGNNSSTFNLLEYEDKMRQDDIKTAKYWSGPTKIDS</sequence>
<dbReference type="EMBL" id="JBJQOH010000001">
    <property type="protein sequence ID" value="KAL3700467.1"/>
    <property type="molecule type" value="Genomic_DNA"/>
</dbReference>
<organism evidence="3 4">
    <name type="scientific">Riccia sorocarpa</name>
    <dbReference type="NCBI Taxonomy" id="122646"/>
    <lineage>
        <taxon>Eukaryota</taxon>
        <taxon>Viridiplantae</taxon>
        <taxon>Streptophyta</taxon>
        <taxon>Embryophyta</taxon>
        <taxon>Marchantiophyta</taxon>
        <taxon>Marchantiopsida</taxon>
        <taxon>Marchantiidae</taxon>
        <taxon>Marchantiales</taxon>
        <taxon>Ricciaceae</taxon>
        <taxon>Riccia</taxon>
    </lineage>
</organism>
<gene>
    <name evidence="3" type="ORF">R1sor_018489</name>
</gene>
<dbReference type="CDD" id="cd00170">
    <property type="entry name" value="SEC14"/>
    <property type="match status" value="1"/>
</dbReference>
<dbReference type="SUPFAM" id="SSF52087">
    <property type="entry name" value="CRAL/TRIO domain"/>
    <property type="match status" value="1"/>
</dbReference>
<dbReference type="PRINTS" id="PR00180">
    <property type="entry name" value="CRETINALDHBP"/>
</dbReference>
<dbReference type="InterPro" id="IPR036273">
    <property type="entry name" value="CRAL/TRIO_N_dom_sf"/>
</dbReference>
<dbReference type="InterPro" id="IPR052578">
    <property type="entry name" value="PI_Transfer_CRAL-TRIO"/>
</dbReference>
<dbReference type="InterPro" id="IPR001251">
    <property type="entry name" value="CRAL-TRIO_dom"/>
</dbReference>